<evidence type="ECO:0000313" key="3">
    <source>
        <dbReference type="Proteomes" id="UP001059596"/>
    </source>
</evidence>
<gene>
    <name evidence="2" type="ORF">M5D96_012069</name>
</gene>
<organism evidence="2 3">
    <name type="scientific">Drosophila gunungcola</name>
    <name type="common">fruit fly</name>
    <dbReference type="NCBI Taxonomy" id="103775"/>
    <lineage>
        <taxon>Eukaryota</taxon>
        <taxon>Metazoa</taxon>
        <taxon>Ecdysozoa</taxon>
        <taxon>Arthropoda</taxon>
        <taxon>Hexapoda</taxon>
        <taxon>Insecta</taxon>
        <taxon>Pterygota</taxon>
        <taxon>Neoptera</taxon>
        <taxon>Endopterygota</taxon>
        <taxon>Diptera</taxon>
        <taxon>Brachycera</taxon>
        <taxon>Muscomorpha</taxon>
        <taxon>Ephydroidea</taxon>
        <taxon>Drosophilidae</taxon>
        <taxon>Drosophila</taxon>
        <taxon>Sophophora</taxon>
    </lineage>
</organism>
<accession>A0A9P9YDP5</accession>
<sequence>MHQKNPVKKLIRRSPLMRAALQPTIMGSHKGKPPVKSQVTFKKSHRQSLDALQSLGMSRRTKLIDASPLKKNPATPVLFLIKDSKGKKESGQKKSSSGGRKQHLPKMDPRSMSRSVTRASEGVDFFYNLGMRMQPEKPKDQQVRLRGNAAFEGRLEGGQGHRPGSARTNPGLAAIVGGSSVGMSAKDVVVPLTNRLPIIDFISTYEFQNMYATTSRKPQTRSFVH</sequence>
<proteinExistence type="predicted"/>
<reference evidence="2" key="1">
    <citation type="journal article" date="2023" name="Genome Biol. Evol.">
        <title>Long-read-based Genome Assembly of Drosophila gunungcola Reveals Fewer Chemosensory Genes in Flower-breeding Species.</title>
        <authorList>
            <person name="Negi A."/>
            <person name="Liao B.Y."/>
            <person name="Yeh S.D."/>
        </authorList>
    </citation>
    <scope>NUCLEOTIDE SEQUENCE</scope>
    <source>
        <strain evidence="2">Sukarami</strain>
    </source>
</reference>
<dbReference type="Proteomes" id="UP001059596">
    <property type="component" value="Unassembled WGS sequence"/>
</dbReference>
<feature type="region of interest" description="Disordered" evidence="1">
    <location>
        <begin position="81"/>
        <end position="117"/>
    </location>
</feature>
<name>A0A9P9YDP5_9MUSC</name>
<feature type="compositionally biased region" description="Basic and acidic residues" evidence="1">
    <location>
        <begin position="82"/>
        <end position="92"/>
    </location>
</feature>
<evidence type="ECO:0000313" key="2">
    <source>
        <dbReference type="EMBL" id="KAI8035124.1"/>
    </source>
</evidence>
<protein>
    <submittedName>
        <fullName evidence="2">Uncharacterized protein</fullName>
    </submittedName>
</protein>
<dbReference type="AlphaFoldDB" id="A0A9P9YDP5"/>
<evidence type="ECO:0000256" key="1">
    <source>
        <dbReference type="SAM" id="MobiDB-lite"/>
    </source>
</evidence>
<dbReference type="EMBL" id="JAMKOV010000047">
    <property type="protein sequence ID" value="KAI8035124.1"/>
    <property type="molecule type" value="Genomic_DNA"/>
</dbReference>
<comment type="caution">
    <text evidence="2">The sequence shown here is derived from an EMBL/GenBank/DDBJ whole genome shotgun (WGS) entry which is preliminary data.</text>
</comment>
<feature type="region of interest" description="Disordered" evidence="1">
    <location>
        <begin position="25"/>
        <end position="45"/>
    </location>
</feature>
<keyword evidence="3" id="KW-1185">Reference proteome</keyword>